<dbReference type="RefSeq" id="WP_102238865.1">
    <property type="nucleotide sequence ID" value="NZ_PNHK01000003.1"/>
</dbReference>
<sequence length="171" mass="18888">MTTRDLTAIREKLAQDQAQFVAIMVGGADNTMGLDQKKLDAARSSLFSKRLSTLGGHYRGLAVGLKRARSQGEPAWKTAQDWHTTHPPADHDTDGASLLFCLADAQQLPPEARADYVGARIRYRRVTNRAGNQPKGQPDVKPRMGPFVVSQDGLVAFGWGRWAWIFGRGMR</sequence>
<accession>A0A2N6VL93</accession>
<dbReference type="Proteomes" id="UP000235598">
    <property type="component" value="Unassembled WGS sequence"/>
</dbReference>
<name>A0A2N6VL93_9MICO</name>
<evidence type="ECO:0000313" key="1">
    <source>
        <dbReference type="EMBL" id="PMD04922.1"/>
    </source>
</evidence>
<protein>
    <submittedName>
        <fullName evidence="1">Uncharacterized protein</fullName>
    </submittedName>
</protein>
<dbReference type="OrthoDB" id="9822426at2"/>
<dbReference type="EMBL" id="PNHK01000003">
    <property type="protein sequence ID" value="PMD04922.1"/>
    <property type="molecule type" value="Genomic_DNA"/>
</dbReference>
<comment type="caution">
    <text evidence="1">The sequence shown here is derived from an EMBL/GenBank/DDBJ whole genome shotgun (WGS) entry which is preliminary data.</text>
</comment>
<reference evidence="1 2" key="1">
    <citation type="submission" date="2017-09" db="EMBL/GenBank/DDBJ databases">
        <title>Bacterial strain isolated from the female urinary microbiota.</title>
        <authorList>
            <person name="Thomas-White K."/>
            <person name="Kumar N."/>
            <person name="Forster S."/>
            <person name="Putonti C."/>
            <person name="Lawley T."/>
            <person name="Wolfe A.J."/>
        </authorList>
    </citation>
    <scope>NUCLEOTIDE SEQUENCE [LARGE SCALE GENOMIC DNA]</scope>
    <source>
        <strain evidence="1 2">UMB1301</strain>
    </source>
</reference>
<proteinExistence type="predicted"/>
<gene>
    <name evidence="1" type="ORF">CJ199_07395</name>
</gene>
<dbReference type="AlphaFoldDB" id="A0A2N6VL93"/>
<organism evidence="1 2">
    <name type="scientific">Brevibacterium paucivorans</name>
    <dbReference type="NCBI Taxonomy" id="170994"/>
    <lineage>
        <taxon>Bacteria</taxon>
        <taxon>Bacillati</taxon>
        <taxon>Actinomycetota</taxon>
        <taxon>Actinomycetes</taxon>
        <taxon>Micrococcales</taxon>
        <taxon>Brevibacteriaceae</taxon>
        <taxon>Brevibacterium</taxon>
    </lineage>
</organism>
<evidence type="ECO:0000313" key="2">
    <source>
        <dbReference type="Proteomes" id="UP000235598"/>
    </source>
</evidence>